<proteinExistence type="predicted"/>
<dbReference type="SUPFAM" id="SSF46955">
    <property type="entry name" value="Putative DNA-binding domain"/>
    <property type="match status" value="1"/>
</dbReference>
<feature type="domain" description="Helix-turn-helix" evidence="1">
    <location>
        <begin position="21"/>
        <end position="72"/>
    </location>
</feature>
<organism evidence="2 3">
    <name type="scientific">Kordiimonas pumila</name>
    <dbReference type="NCBI Taxonomy" id="2161677"/>
    <lineage>
        <taxon>Bacteria</taxon>
        <taxon>Pseudomonadati</taxon>
        <taxon>Pseudomonadota</taxon>
        <taxon>Alphaproteobacteria</taxon>
        <taxon>Kordiimonadales</taxon>
        <taxon>Kordiimonadaceae</taxon>
        <taxon>Kordiimonas</taxon>
    </lineage>
</organism>
<accession>A0ABV7D851</accession>
<dbReference type="Pfam" id="PF12728">
    <property type="entry name" value="HTH_17"/>
    <property type="match status" value="1"/>
</dbReference>
<sequence>MMTTPSIIPGVADNGEGGERLLTTAQAAQYLRLASSTLNKWRVYGTGPKFIKLGRAVRYRHTDLDAFLASQSRLSTTSQGTLS</sequence>
<dbReference type="Proteomes" id="UP001595444">
    <property type="component" value="Unassembled WGS sequence"/>
</dbReference>
<protein>
    <submittedName>
        <fullName evidence="2">Helix-turn-helix transcriptional regulator</fullName>
    </submittedName>
</protein>
<name>A0ABV7D851_9PROT</name>
<evidence type="ECO:0000313" key="3">
    <source>
        <dbReference type="Proteomes" id="UP001595444"/>
    </source>
</evidence>
<evidence type="ECO:0000313" key="2">
    <source>
        <dbReference type="EMBL" id="MFC3053301.1"/>
    </source>
</evidence>
<dbReference type="RefSeq" id="WP_228073371.1">
    <property type="nucleotide sequence ID" value="NZ_CP061205.1"/>
</dbReference>
<dbReference type="EMBL" id="JBHRSL010000025">
    <property type="protein sequence ID" value="MFC3053301.1"/>
    <property type="molecule type" value="Genomic_DNA"/>
</dbReference>
<gene>
    <name evidence="2" type="ORF">ACFOKA_15470</name>
</gene>
<dbReference type="InterPro" id="IPR009061">
    <property type="entry name" value="DNA-bd_dom_put_sf"/>
</dbReference>
<evidence type="ECO:0000259" key="1">
    <source>
        <dbReference type="Pfam" id="PF12728"/>
    </source>
</evidence>
<dbReference type="InterPro" id="IPR041657">
    <property type="entry name" value="HTH_17"/>
</dbReference>
<keyword evidence="3" id="KW-1185">Reference proteome</keyword>
<reference evidence="3" key="1">
    <citation type="journal article" date="2019" name="Int. J. Syst. Evol. Microbiol.">
        <title>The Global Catalogue of Microorganisms (GCM) 10K type strain sequencing project: providing services to taxonomists for standard genome sequencing and annotation.</title>
        <authorList>
            <consortium name="The Broad Institute Genomics Platform"/>
            <consortium name="The Broad Institute Genome Sequencing Center for Infectious Disease"/>
            <person name="Wu L."/>
            <person name="Ma J."/>
        </authorList>
    </citation>
    <scope>NUCLEOTIDE SEQUENCE [LARGE SCALE GENOMIC DNA]</scope>
    <source>
        <strain evidence="3">KCTC 62164</strain>
    </source>
</reference>
<comment type="caution">
    <text evidence="2">The sequence shown here is derived from an EMBL/GenBank/DDBJ whole genome shotgun (WGS) entry which is preliminary data.</text>
</comment>